<keyword evidence="1" id="KW-0732">Signal</keyword>
<accession>A0ABV7W4R3</accession>
<feature type="chain" id="PRO_5046712871" evidence="1">
    <location>
        <begin position="36"/>
        <end position="136"/>
    </location>
</feature>
<evidence type="ECO:0000256" key="1">
    <source>
        <dbReference type="SAM" id="SignalP"/>
    </source>
</evidence>
<organism evidence="2 3">
    <name type="scientific">Hydrogenophaga luteola</name>
    <dbReference type="NCBI Taxonomy" id="1591122"/>
    <lineage>
        <taxon>Bacteria</taxon>
        <taxon>Pseudomonadati</taxon>
        <taxon>Pseudomonadota</taxon>
        <taxon>Betaproteobacteria</taxon>
        <taxon>Burkholderiales</taxon>
        <taxon>Comamonadaceae</taxon>
        <taxon>Hydrogenophaga</taxon>
    </lineage>
</organism>
<keyword evidence="3" id="KW-1185">Reference proteome</keyword>
<dbReference type="RefSeq" id="WP_382174000.1">
    <property type="nucleotide sequence ID" value="NZ_JBHRXX010000005.1"/>
</dbReference>
<dbReference type="InterPro" id="IPR021333">
    <property type="entry name" value="DUF2946"/>
</dbReference>
<gene>
    <name evidence="2" type="ORF">ACFOPI_11645</name>
</gene>
<sequence>MTLLSWHHLARRLSGWLLAALLLATLAPAISRALAAEPPQDGQDWVELCTAQGMQWVLASEPNGDPAAGPDSNGRPGALDLCGHCTLAAERFAPLLPSWPVLAAVVASWPTPFFFSTDLRSAEAPRAAARGPPLRG</sequence>
<proteinExistence type="predicted"/>
<dbReference type="EMBL" id="JBHRXX010000005">
    <property type="protein sequence ID" value="MFC3684248.1"/>
    <property type="molecule type" value="Genomic_DNA"/>
</dbReference>
<protein>
    <submittedName>
        <fullName evidence="2">DUF2946 family protein</fullName>
    </submittedName>
</protein>
<name>A0ABV7W4R3_9BURK</name>
<dbReference type="Pfam" id="PF11162">
    <property type="entry name" value="DUF2946"/>
    <property type="match status" value="1"/>
</dbReference>
<evidence type="ECO:0000313" key="3">
    <source>
        <dbReference type="Proteomes" id="UP001595729"/>
    </source>
</evidence>
<feature type="signal peptide" evidence="1">
    <location>
        <begin position="1"/>
        <end position="35"/>
    </location>
</feature>
<evidence type="ECO:0000313" key="2">
    <source>
        <dbReference type="EMBL" id="MFC3684248.1"/>
    </source>
</evidence>
<comment type="caution">
    <text evidence="2">The sequence shown here is derived from an EMBL/GenBank/DDBJ whole genome shotgun (WGS) entry which is preliminary data.</text>
</comment>
<dbReference type="Proteomes" id="UP001595729">
    <property type="component" value="Unassembled WGS sequence"/>
</dbReference>
<reference evidence="3" key="1">
    <citation type="journal article" date="2019" name="Int. J. Syst. Evol. Microbiol.">
        <title>The Global Catalogue of Microorganisms (GCM) 10K type strain sequencing project: providing services to taxonomists for standard genome sequencing and annotation.</title>
        <authorList>
            <consortium name="The Broad Institute Genomics Platform"/>
            <consortium name="The Broad Institute Genome Sequencing Center for Infectious Disease"/>
            <person name="Wu L."/>
            <person name="Ma J."/>
        </authorList>
    </citation>
    <scope>NUCLEOTIDE SEQUENCE [LARGE SCALE GENOMIC DNA]</scope>
    <source>
        <strain evidence="3">KCTC 42501</strain>
    </source>
</reference>